<dbReference type="EMBL" id="CACVBM020001607">
    <property type="protein sequence ID" value="CAA7055801.1"/>
    <property type="molecule type" value="Genomic_DNA"/>
</dbReference>
<evidence type="ECO:0000313" key="1">
    <source>
        <dbReference type="EMBL" id="CAA7045962.1"/>
    </source>
</evidence>
<gene>
    <name evidence="1" type="ORF">MERR_LOCUS33197</name>
    <name evidence="2" type="ORF">MERR_LOCUS43037</name>
</gene>
<name>A0A6D2JYE8_9BRAS</name>
<organism evidence="1 3">
    <name type="scientific">Microthlaspi erraticum</name>
    <dbReference type="NCBI Taxonomy" id="1685480"/>
    <lineage>
        <taxon>Eukaryota</taxon>
        <taxon>Viridiplantae</taxon>
        <taxon>Streptophyta</taxon>
        <taxon>Embryophyta</taxon>
        <taxon>Tracheophyta</taxon>
        <taxon>Spermatophyta</taxon>
        <taxon>Magnoliopsida</taxon>
        <taxon>eudicotyledons</taxon>
        <taxon>Gunneridae</taxon>
        <taxon>Pentapetalae</taxon>
        <taxon>rosids</taxon>
        <taxon>malvids</taxon>
        <taxon>Brassicales</taxon>
        <taxon>Brassicaceae</taxon>
        <taxon>Coluteocarpeae</taxon>
        <taxon>Microthlaspi</taxon>
    </lineage>
</organism>
<accession>A0A6D2JYE8</accession>
<keyword evidence="3" id="KW-1185">Reference proteome</keyword>
<dbReference type="AlphaFoldDB" id="A0A6D2JYE8"/>
<evidence type="ECO:0000313" key="2">
    <source>
        <dbReference type="EMBL" id="CAA7055801.1"/>
    </source>
</evidence>
<evidence type="ECO:0000313" key="3">
    <source>
        <dbReference type="Proteomes" id="UP000467841"/>
    </source>
</evidence>
<protein>
    <submittedName>
        <fullName evidence="1">Uncharacterized protein</fullName>
    </submittedName>
</protein>
<sequence>MSEVASFLPAQLLYHSAFHWITPGRVWNVLRANVETSLIIPDAIKLRMTYGPSGAALITTTAAVLRAFSEHGFMNELKELNVVDVTKIFEFDEKIRENPPVYHCIPTAYGLSYLSQKDREAMEDVKEEAKKIAPLLQGFCETILKHHPLGKQKVLVKHSNDNPVMKQKAKRFFQHVSKGSGSLGELYGAKRQKKL</sequence>
<dbReference type="EMBL" id="CACVBM020001335">
    <property type="protein sequence ID" value="CAA7045962.1"/>
    <property type="molecule type" value="Genomic_DNA"/>
</dbReference>
<reference evidence="1 3" key="1">
    <citation type="submission" date="2020-01" db="EMBL/GenBank/DDBJ databases">
        <authorList>
            <person name="Mishra B."/>
        </authorList>
    </citation>
    <scope>NUCLEOTIDE SEQUENCE [LARGE SCALE GENOMIC DNA]</scope>
</reference>
<dbReference type="Proteomes" id="UP000467841">
    <property type="component" value="Unassembled WGS sequence"/>
</dbReference>
<dbReference type="OrthoDB" id="2214259at2759"/>
<proteinExistence type="predicted"/>